<feature type="domain" description="ABC transporter" evidence="10">
    <location>
        <begin position="500"/>
        <end position="722"/>
    </location>
</feature>
<evidence type="ECO:0000256" key="3">
    <source>
        <dbReference type="ARBA" id="ARBA00022692"/>
    </source>
</evidence>
<dbReference type="OrthoDB" id="6424199at2759"/>
<dbReference type="Proteomes" id="UP000499080">
    <property type="component" value="Unassembled WGS sequence"/>
</dbReference>
<evidence type="ECO:0000259" key="10">
    <source>
        <dbReference type="PROSITE" id="PS50893"/>
    </source>
</evidence>
<dbReference type="Pfam" id="PF00664">
    <property type="entry name" value="ABC_membrane"/>
    <property type="match status" value="2"/>
</dbReference>
<dbReference type="GO" id="GO:0140359">
    <property type="term" value="F:ABC-type transporter activity"/>
    <property type="evidence" value="ECO:0007669"/>
    <property type="project" value="InterPro"/>
</dbReference>
<feature type="transmembrane region" description="Helical" evidence="9">
    <location>
        <begin position="302"/>
        <end position="323"/>
    </location>
</feature>
<accession>A0A4Y2N800</accession>
<evidence type="ECO:0000256" key="9">
    <source>
        <dbReference type="SAM" id="Phobius"/>
    </source>
</evidence>
<dbReference type="GO" id="GO:0005524">
    <property type="term" value="F:ATP binding"/>
    <property type="evidence" value="ECO:0007669"/>
    <property type="project" value="UniProtKB-KW"/>
</dbReference>
<keyword evidence="3 9" id="KW-0812">Transmembrane</keyword>
<proteinExistence type="predicted"/>
<dbReference type="PROSITE" id="PS50893">
    <property type="entry name" value="ABC_TRANSPORTER_2"/>
    <property type="match status" value="1"/>
</dbReference>
<dbReference type="AlphaFoldDB" id="A0A4Y2N800"/>
<comment type="subcellular location">
    <subcellularLocation>
        <location evidence="1">Vacuole membrane</location>
        <topology evidence="1">Multi-pass membrane protein</topology>
    </subcellularLocation>
</comment>
<gene>
    <name evidence="12" type="primary">ABCC1_5</name>
    <name evidence="12" type="ORF">AVEN_183060_1</name>
</gene>
<feature type="transmembrane region" description="Helical" evidence="9">
    <location>
        <begin position="154"/>
        <end position="174"/>
    </location>
</feature>
<evidence type="ECO:0000256" key="2">
    <source>
        <dbReference type="ARBA" id="ARBA00022448"/>
    </source>
</evidence>
<evidence type="ECO:0000256" key="8">
    <source>
        <dbReference type="ARBA" id="ARBA00023136"/>
    </source>
</evidence>
<evidence type="ECO:0000256" key="7">
    <source>
        <dbReference type="ARBA" id="ARBA00022989"/>
    </source>
</evidence>
<dbReference type="InterPro" id="IPR003439">
    <property type="entry name" value="ABC_transporter-like_ATP-bd"/>
</dbReference>
<feature type="transmembrane region" description="Helical" evidence="9">
    <location>
        <begin position="60"/>
        <end position="82"/>
    </location>
</feature>
<dbReference type="SMART" id="SM00382">
    <property type="entry name" value="AAA"/>
    <property type="match status" value="1"/>
</dbReference>
<keyword evidence="13" id="KW-1185">Reference proteome</keyword>
<keyword evidence="2" id="KW-0813">Transport</keyword>
<sequence>DLNQTWYNQVPKFSSCFEDTILVSLPCLLYCLVLFINLLLIPRPVTSNPLPWTWLNISKIALSFCLFIVSCVWCGITIHDIYSGQNVPYSSLLSSSSKVAIFLLVALSMLKHRSYGVTTSIALSTFWLIFSLCSIILYRSAFVTHFILKSEEPSGVIFVLDMLFYPIIFIQLILSIFTDRKRFSALQEANIMEEVSFLSYITHLWFMKLILKGRTKLLTVEDFFFSTIYLTAKTAYANFEKHWKYYMLPGNHPEMSLLWALLKAFWPWITGVILMDIFSAIILLVPPLLLDRIIDFTTDDFYSWRGAFYAVLIFLIDFVGKMLSNNSLHLMFISGIQFQSALMGAIFRKDKQMEMKDLRLKLMNEILNGIKILKLYAWEIPFAGRISKARNDEIKWIRYNFFTFLLTEFVYNCTPFMVSIAAFATFLLTDRNNALSPTKAFVTLALMGQLRYALFQLPDAVADLIQFNISLKRLRKYFGCENKDEKVVGTDPDRGEAITVKEASFSWTSDSDCVLKDIDLHVPVGKLIAVVGPVGSGKSSLLSALLGELYKRSGSVDLKGSIAYVPQVTWVLNRSLKNNILLVKHMVEEKYNKIVNLCCLRPDLEILPAGDETEIGEKGVNLSGGQKLRVNLAQAVYQDKDVYFLDDPLSAVDVHVRKSLFNDVIGNSGLLKNKTRILVTHDTSVLPDVDLIVSMKDGKIDEMGSYNELLDKKGSFASFMEEHSAHKTSEGSEVENEILSISRLNSRDSAKSELGDQLLLNAGKCAVDEEEEKYRLTEDERMEIGGVHRFVYFNYVKKMGIPLFIASVIGFMTYVSFEAGGNIWLSKWSSDAFKNGTRNSSQTIWRLSIYGTFGLAQVITSILAGFLLVSGVAIASERYHRFMLDSVLKSPMSFFDSTPVGRIINRFTTDMEILDNQLYYQMEGWLNYIFSAIASFVIIGMNVPIFLACLLPLGLLYYLVLKLHLNTFRQIRRLESTGRSPIYSLFMEAIQGVSSISAYDVKKDFIQAFEEKLDKCFVCAFNSNVCNRWLNFCLNSLGSVIVFVTTILAIQNREALSPAVMGLLISYSLSVTDALRSFVRLNSELENKSISIERIEEYCNLKPE</sequence>
<dbReference type="GO" id="GO:0016887">
    <property type="term" value="F:ATP hydrolysis activity"/>
    <property type="evidence" value="ECO:0007669"/>
    <property type="project" value="InterPro"/>
</dbReference>
<keyword evidence="5" id="KW-0547">Nucleotide-binding</keyword>
<feature type="transmembrane region" description="Helical" evidence="9">
    <location>
        <begin position="847"/>
        <end position="875"/>
    </location>
</feature>
<evidence type="ECO:0000256" key="1">
    <source>
        <dbReference type="ARBA" id="ARBA00004128"/>
    </source>
</evidence>
<organism evidence="12 13">
    <name type="scientific">Araneus ventricosus</name>
    <name type="common">Orbweaver spider</name>
    <name type="synonym">Epeira ventricosa</name>
    <dbReference type="NCBI Taxonomy" id="182803"/>
    <lineage>
        <taxon>Eukaryota</taxon>
        <taxon>Metazoa</taxon>
        <taxon>Ecdysozoa</taxon>
        <taxon>Arthropoda</taxon>
        <taxon>Chelicerata</taxon>
        <taxon>Arachnida</taxon>
        <taxon>Araneae</taxon>
        <taxon>Araneomorphae</taxon>
        <taxon>Entelegynae</taxon>
        <taxon>Araneoidea</taxon>
        <taxon>Araneidae</taxon>
        <taxon>Araneus</taxon>
    </lineage>
</organism>
<dbReference type="CDD" id="cd03250">
    <property type="entry name" value="ABCC_MRP_domain1"/>
    <property type="match status" value="1"/>
</dbReference>
<keyword evidence="4" id="KW-0677">Repeat</keyword>
<dbReference type="InterPro" id="IPR050173">
    <property type="entry name" value="ABC_transporter_C-like"/>
</dbReference>
<dbReference type="InterPro" id="IPR003593">
    <property type="entry name" value="AAA+_ATPase"/>
</dbReference>
<dbReference type="GO" id="GO:0005774">
    <property type="term" value="C:vacuolar membrane"/>
    <property type="evidence" value="ECO:0007669"/>
    <property type="project" value="UniProtKB-SubCell"/>
</dbReference>
<evidence type="ECO:0000256" key="4">
    <source>
        <dbReference type="ARBA" id="ARBA00022737"/>
    </source>
</evidence>
<dbReference type="SUPFAM" id="SSF90123">
    <property type="entry name" value="ABC transporter transmembrane region"/>
    <property type="match status" value="2"/>
</dbReference>
<dbReference type="InterPro" id="IPR036640">
    <property type="entry name" value="ABC1_TM_sf"/>
</dbReference>
<feature type="transmembrane region" description="Helical" evidence="9">
    <location>
        <begin position="88"/>
        <end position="110"/>
    </location>
</feature>
<feature type="domain" description="ABC transmembrane type-1" evidence="11">
    <location>
        <begin position="351"/>
        <end position="466"/>
    </location>
</feature>
<feature type="transmembrane region" description="Helical" evidence="9">
    <location>
        <begin position="20"/>
        <end position="40"/>
    </location>
</feature>
<name>A0A4Y2N800_ARAVE</name>
<reference evidence="12 13" key="1">
    <citation type="journal article" date="2019" name="Sci. Rep.">
        <title>Orb-weaving spider Araneus ventricosus genome elucidates the spidroin gene catalogue.</title>
        <authorList>
            <person name="Kono N."/>
            <person name="Nakamura H."/>
            <person name="Ohtoshi R."/>
            <person name="Moran D.A.P."/>
            <person name="Shinohara A."/>
            <person name="Yoshida Y."/>
            <person name="Fujiwara M."/>
            <person name="Mori M."/>
            <person name="Tomita M."/>
            <person name="Arakawa K."/>
        </authorList>
    </citation>
    <scope>NUCLEOTIDE SEQUENCE [LARGE SCALE GENOMIC DNA]</scope>
</reference>
<evidence type="ECO:0000256" key="6">
    <source>
        <dbReference type="ARBA" id="ARBA00022840"/>
    </source>
</evidence>
<dbReference type="PANTHER" id="PTHR24223">
    <property type="entry name" value="ATP-BINDING CASSETTE SUB-FAMILY C"/>
    <property type="match status" value="1"/>
</dbReference>
<dbReference type="CDD" id="cd18603">
    <property type="entry name" value="ABC_6TM_MRP1_2_3_6_D2_like"/>
    <property type="match status" value="1"/>
</dbReference>
<feature type="transmembrane region" description="Helical" evidence="9">
    <location>
        <begin position="803"/>
        <end position="826"/>
    </location>
</feature>
<evidence type="ECO:0000313" key="13">
    <source>
        <dbReference type="Proteomes" id="UP000499080"/>
    </source>
</evidence>
<dbReference type="PANTHER" id="PTHR24223:SF443">
    <property type="entry name" value="MULTIDRUG-RESISTANCE LIKE PROTEIN 1, ISOFORM I"/>
    <property type="match status" value="1"/>
</dbReference>
<feature type="transmembrane region" description="Helical" evidence="9">
    <location>
        <begin position="928"/>
        <end position="961"/>
    </location>
</feature>
<dbReference type="InterPro" id="IPR011527">
    <property type="entry name" value="ABC1_TM_dom"/>
</dbReference>
<keyword evidence="8 9" id="KW-0472">Membrane</keyword>
<feature type="transmembrane region" description="Helical" evidence="9">
    <location>
        <begin position="329"/>
        <end position="347"/>
    </location>
</feature>
<dbReference type="InterPro" id="IPR027417">
    <property type="entry name" value="P-loop_NTPase"/>
</dbReference>
<keyword evidence="7 9" id="KW-1133">Transmembrane helix</keyword>
<evidence type="ECO:0000256" key="5">
    <source>
        <dbReference type="ARBA" id="ARBA00022741"/>
    </source>
</evidence>
<dbReference type="PROSITE" id="PS50929">
    <property type="entry name" value="ABC_TM1F"/>
    <property type="match status" value="2"/>
</dbReference>
<feature type="non-terminal residue" evidence="12">
    <location>
        <position position="1"/>
    </location>
</feature>
<comment type="caution">
    <text evidence="12">The sequence shown here is derived from an EMBL/GenBank/DDBJ whole genome shotgun (WGS) entry which is preliminary data.</text>
</comment>
<dbReference type="Pfam" id="PF00005">
    <property type="entry name" value="ABC_tran"/>
    <property type="match status" value="1"/>
</dbReference>
<dbReference type="FunFam" id="1.20.1560.10:FF:000063">
    <property type="entry name" value="Multidrug resistance protein ABC transporter"/>
    <property type="match status" value="1"/>
</dbReference>
<feature type="domain" description="ABC transmembrane type-1" evidence="11">
    <location>
        <begin position="805"/>
        <end position="1087"/>
    </location>
</feature>
<evidence type="ECO:0000259" key="11">
    <source>
        <dbReference type="PROSITE" id="PS50929"/>
    </source>
</evidence>
<dbReference type="Gene3D" id="1.20.1560.10">
    <property type="entry name" value="ABC transporter type 1, transmembrane domain"/>
    <property type="match status" value="3"/>
</dbReference>
<feature type="transmembrane region" description="Helical" evidence="9">
    <location>
        <begin position="265"/>
        <end position="290"/>
    </location>
</feature>
<feature type="transmembrane region" description="Helical" evidence="9">
    <location>
        <begin position="401"/>
        <end position="428"/>
    </location>
</feature>
<dbReference type="Gene3D" id="3.40.50.300">
    <property type="entry name" value="P-loop containing nucleotide triphosphate hydrolases"/>
    <property type="match status" value="1"/>
</dbReference>
<protein>
    <submittedName>
        <fullName evidence="12">Multidrug resistance-associated protein 1</fullName>
    </submittedName>
</protein>
<dbReference type="FunFam" id="3.40.50.300:FF:000997">
    <property type="entry name" value="Multidrug resistance-associated protein 1"/>
    <property type="match status" value="1"/>
</dbReference>
<keyword evidence="6" id="KW-0067">ATP-binding</keyword>
<dbReference type="EMBL" id="BGPR01008502">
    <property type="protein sequence ID" value="GBN34257.1"/>
    <property type="molecule type" value="Genomic_DNA"/>
</dbReference>
<feature type="transmembrane region" description="Helical" evidence="9">
    <location>
        <begin position="1029"/>
        <end position="1050"/>
    </location>
</feature>
<evidence type="ECO:0000313" key="12">
    <source>
        <dbReference type="EMBL" id="GBN34257.1"/>
    </source>
</evidence>
<feature type="non-terminal residue" evidence="12">
    <location>
        <position position="1104"/>
    </location>
</feature>
<dbReference type="SUPFAM" id="SSF52540">
    <property type="entry name" value="P-loop containing nucleoside triphosphate hydrolases"/>
    <property type="match status" value="1"/>
</dbReference>
<feature type="transmembrane region" description="Helical" evidence="9">
    <location>
        <begin position="122"/>
        <end position="148"/>
    </location>
</feature>